<dbReference type="InterPro" id="IPR050832">
    <property type="entry name" value="Bact_Acetyltransf"/>
</dbReference>
<gene>
    <name evidence="4" type="ORF">E6C48_03075</name>
</gene>
<evidence type="ECO:0000259" key="3">
    <source>
        <dbReference type="PROSITE" id="PS51186"/>
    </source>
</evidence>
<dbReference type="RefSeq" id="WP_136353845.1">
    <property type="nucleotide sequence ID" value="NZ_SSNY01000001.1"/>
</dbReference>
<dbReference type="CDD" id="cd04301">
    <property type="entry name" value="NAT_SF"/>
    <property type="match status" value="1"/>
</dbReference>
<protein>
    <submittedName>
        <fullName evidence="4">GNAT family N-acetyltransferase</fullName>
    </submittedName>
</protein>
<sequence length="162" mass="18065">MNKALGADSDAKIRLAGPDDRVAIEALTEEAYRPYTEVFDAPPIPVTEDYRPHIAAGGVWLLESEGRLAGVIVLENEPDHLMIFSVAVSPHFQGRGFGIRLLRWAEERARAANLPEVRLYTNARMEKNIALYSAFGFTETGRRANPMRPGWTLVDMAKRLEG</sequence>
<reference evidence="4 5" key="1">
    <citation type="submission" date="2019-04" db="EMBL/GenBank/DDBJ databases">
        <title>Mesorhizobium composti sp. nov., isolated from compost.</title>
        <authorList>
            <person name="Lin S.-Y."/>
            <person name="Hameed A."/>
            <person name="Hsieh Y.-T."/>
            <person name="Young C.-C."/>
        </authorList>
    </citation>
    <scope>NUCLEOTIDE SEQUENCE [LARGE SCALE GENOMIC DNA]</scope>
    <source>
        <strain evidence="4 5">CC-YTH430</strain>
    </source>
</reference>
<keyword evidence="2" id="KW-0012">Acyltransferase</keyword>
<proteinExistence type="predicted"/>
<comment type="caution">
    <text evidence="4">The sequence shown here is derived from an EMBL/GenBank/DDBJ whole genome shotgun (WGS) entry which is preliminary data.</text>
</comment>
<evidence type="ECO:0000313" key="4">
    <source>
        <dbReference type="EMBL" id="THF60043.1"/>
    </source>
</evidence>
<organism evidence="4 5">
    <name type="scientific">Ollibium composti</name>
    <dbReference type="NCBI Taxonomy" id="2675109"/>
    <lineage>
        <taxon>Bacteria</taxon>
        <taxon>Pseudomonadati</taxon>
        <taxon>Pseudomonadota</taxon>
        <taxon>Alphaproteobacteria</taxon>
        <taxon>Hyphomicrobiales</taxon>
        <taxon>Phyllobacteriaceae</taxon>
        <taxon>Ollibium</taxon>
    </lineage>
</organism>
<dbReference type="Gene3D" id="3.40.630.30">
    <property type="match status" value="1"/>
</dbReference>
<keyword evidence="5" id="KW-1185">Reference proteome</keyword>
<evidence type="ECO:0000256" key="2">
    <source>
        <dbReference type="ARBA" id="ARBA00023315"/>
    </source>
</evidence>
<keyword evidence="1" id="KW-0808">Transferase</keyword>
<dbReference type="Pfam" id="PF00583">
    <property type="entry name" value="Acetyltransf_1"/>
    <property type="match status" value="1"/>
</dbReference>
<dbReference type="PROSITE" id="PS51186">
    <property type="entry name" value="GNAT"/>
    <property type="match status" value="1"/>
</dbReference>
<evidence type="ECO:0000256" key="1">
    <source>
        <dbReference type="ARBA" id="ARBA00022679"/>
    </source>
</evidence>
<dbReference type="PANTHER" id="PTHR43877">
    <property type="entry name" value="AMINOALKYLPHOSPHONATE N-ACETYLTRANSFERASE-RELATED-RELATED"/>
    <property type="match status" value="1"/>
</dbReference>
<dbReference type="InterPro" id="IPR016181">
    <property type="entry name" value="Acyl_CoA_acyltransferase"/>
</dbReference>
<evidence type="ECO:0000313" key="5">
    <source>
        <dbReference type="Proteomes" id="UP000306441"/>
    </source>
</evidence>
<dbReference type="EMBL" id="SSNY01000001">
    <property type="protein sequence ID" value="THF60043.1"/>
    <property type="molecule type" value="Genomic_DNA"/>
</dbReference>
<feature type="domain" description="N-acetyltransferase" evidence="3">
    <location>
        <begin position="11"/>
        <end position="161"/>
    </location>
</feature>
<dbReference type="InterPro" id="IPR000182">
    <property type="entry name" value="GNAT_dom"/>
</dbReference>
<dbReference type="SUPFAM" id="SSF55729">
    <property type="entry name" value="Acyl-CoA N-acyltransferases (Nat)"/>
    <property type="match status" value="1"/>
</dbReference>
<dbReference type="Proteomes" id="UP000306441">
    <property type="component" value="Unassembled WGS sequence"/>
</dbReference>
<accession>A0ABY2QCM7</accession>
<dbReference type="PANTHER" id="PTHR43877:SF2">
    <property type="entry name" value="AMINOALKYLPHOSPHONATE N-ACETYLTRANSFERASE-RELATED"/>
    <property type="match status" value="1"/>
</dbReference>
<name>A0ABY2QCM7_9HYPH</name>